<dbReference type="GO" id="GO:0005850">
    <property type="term" value="C:eukaryotic translation initiation factor 2 complex"/>
    <property type="evidence" value="ECO:0007669"/>
    <property type="project" value="TreeGrafter"/>
</dbReference>
<comment type="subunit">
    <text evidence="5">Eukaryotic translation initiation factor 2 eIF2 is a heterotrimeric complex composed of an alpha, a beta and a gamma subunit.</text>
</comment>
<dbReference type="Pfam" id="PF01873">
    <property type="entry name" value="eIF-5_eIF-2B"/>
    <property type="match status" value="1"/>
</dbReference>
<reference evidence="9" key="1">
    <citation type="journal article" date="2017" name="Plant J.">
        <title>The pomegranate (Punica granatum L.) genome and the genomics of punicalagin biosynthesis.</title>
        <authorList>
            <person name="Qin G."/>
            <person name="Xu C."/>
            <person name="Ming R."/>
            <person name="Tang H."/>
            <person name="Guyot R."/>
            <person name="Kramer E.M."/>
            <person name="Hu Y."/>
            <person name="Yi X."/>
            <person name="Qi Y."/>
            <person name="Xu X."/>
            <person name="Gao Z."/>
            <person name="Pan H."/>
            <person name="Jian J."/>
            <person name="Tian Y."/>
            <person name="Yue Z."/>
            <person name="Xu Y."/>
        </authorList>
    </citation>
    <scope>NUCLEOTIDE SEQUENCE [LARGE SCALE GENOMIC DNA]</scope>
    <source>
        <strain evidence="9">cv. Dabenzi</strain>
    </source>
</reference>
<dbReference type="FunFam" id="3.30.30.170:FF:000001">
    <property type="entry name" value="Eukaryotic translation initiation factor 2 subunit"/>
    <property type="match status" value="1"/>
</dbReference>
<dbReference type="InterPro" id="IPR014721">
    <property type="entry name" value="Ribsml_uS5_D2-typ_fold_subgr"/>
</dbReference>
<dbReference type="InterPro" id="IPR016190">
    <property type="entry name" value="Transl_init_fac_IF2/IF5_Zn-bd"/>
</dbReference>
<dbReference type="GO" id="GO:0003743">
    <property type="term" value="F:translation initiation factor activity"/>
    <property type="evidence" value="ECO:0007669"/>
    <property type="project" value="UniProtKB-KW"/>
</dbReference>
<sequence>MFLMRAHRHASFRVLASAAHLRGPHRENLPSGSCLLYPYTIRLKAWASGDLNEFGALISASGLSSIQNYECGAEPLIQLYEILLKAPGIHGARFSRAGFRGCCLAFVESERAVEAVSFIKKEYSKCQPNLSGHLNPDTTVLICEAGDCARGGIVSAMTINKGILLGFVPSADGEVGIAYLLAFESANNLSISPTENIEYDRLIENEYLGLRNGILDQSAILLSSHGCLTYMNCKLAPFDPTKKKKKKKNVLPDLADDSVDKLAEKTESLSDHAGEDEDTDGAVPQQIYPWEGSDRDYKYEELLGRVFNILRENNPELAGDRRRTVMRPPQVLREGTKKTVFVNFMDLCKTMHRQPDHVQAFLLAELGTSGSLDGQQRLVVKGRFAPKNFEGILRRYINEYVICLGCKSPDTILSKENRLFFLRCEKCGSGRSVAPIKAGFVARVGRRDRKSKGTGNLLTIINDKEQGKIACLPLRTQDLALVSAQGSPGRVEYVGSPSQRPSEGNPVGRWF</sequence>
<accession>A0A218XQH7</accession>
<evidence type="ECO:0000256" key="2">
    <source>
        <dbReference type="ARBA" id="ARBA00022540"/>
    </source>
</evidence>
<dbReference type="PANTHER" id="PTHR23001:SF3">
    <property type="entry name" value="EUKARYOTIC TRANSLATION INITIATION FACTOR 2 SUBUNIT 2"/>
    <property type="match status" value="1"/>
</dbReference>
<dbReference type="GO" id="GO:0001731">
    <property type="term" value="P:formation of translation preinitiation complex"/>
    <property type="evidence" value="ECO:0007669"/>
    <property type="project" value="TreeGrafter"/>
</dbReference>
<evidence type="ECO:0000313" key="9">
    <source>
        <dbReference type="Proteomes" id="UP000197138"/>
    </source>
</evidence>
<comment type="caution">
    <text evidence="8">The sequence shown here is derived from an EMBL/GenBank/DDBJ whole genome shotgun (WGS) entry which is preliminary data.</text>
</comment>
<dbReference type="InterPro" id="IPR036554">
    <property type="entry name" value="GHMP_kinase_C_sf"/>
</dbReference>
<gene>
    <name evidence="8" type="ORF">CDL15_Pgr015952</name>
</gene>
<proteinExistence type="inferred from homology"/>
<comment type="function">
    <text evidence="4">Component of the eIF2 complex that functions in the early steps of protein synthesis by forming a ternary complex with GTP and initiator tRNA. This complex binds to a 40S ribosomal subunit, followed by mRNA binding to form a 43S pre-initiation complex (43S PIC). Junction of the 60S ribosomal subunit to form the 80S initiation complex is preceded by hydrolysis of the GTP bound to eIF2 and release of an eIF2-GDP binary complex. In order for eIF2 to recycle and catalyze another round of initiation, the GDP bound to eIF2 must exchange with GTP by way of a reaction catalyzed by eIF2B.</text>
</comment>
<dbReference type="InterPro" id="IPR020568">
    <property type="entry name" value="Ribosomal_Su5_D2-typ_SF"/>
</dbReference>
<evidence type="ECO:0000256" key="1">
    <source>
        <dbReference type="ARBA" id="ARBA00010397"/>
    </source>
</evidence>
<dbReference type="Proteomes" id="UP000197138">
    <property type="component" value="Unassembled WGS sequence"/>
</dbReference>
<evidence type="ECO:0000256" key="3">
    <source>
        <dbReference type="ARBA" id="ARBA00022917"/>
    </source>
</evidence>
<dbReference type="PANTHER" id="PTHR23001">
    <property type="entry name" value="EUKARYOTIC TRANSLATION INITIATION FACTOR"/>
    <property type="match status" value="1"/>
</dbReference>
<dbReference type="SUPFAM" id="SSF54211">
    <property type="entry name" value="Ribosomal protein S5 domain 2-like"/>
    <property type="match status" value="1"/>
</dbReference>
<dbReference type="GO" id="GO:0031369">
    <property type="term" value="F:translation initiation factor binding"/>
    <property type="evidence" value="ECO:0007669"/>
    <property type="project" value="TreeGrafter"/>
</dbReference>
<keyword evidence="3" id="KW-0648">Protein biosynthesis</keyword>
<evidence type="ECO:0000256" key="6">
    <source>
        <dbReference type="ARBA" id="ARBA00073542"/>
    </source>
</evidence>
<dbReference type="InterPro" id="IPR013750">
    <property type="entry name" value="GHMP_kinase_C_dom"/>
</dbReference>
<evidence type="ECO:0000256" key="4">
    <source>
        <dbReference type="ARBA" id="ARBA00054872"/>
    </source>
</evidence>
<keyword evidence="2" id="KW-0396">Initiation factor</keyword>
<dbReference type="InterPro" id="IPR002735">
    <property type="entry name" value="Transl_init_fac_IF2/IF5_dom"/>
</dbReference>
<dbReference type="Gene3D" id="3.30.230.10">
    <property type="match status" value="1"/>
</dbReference>
<dbReference type="SUPFAM" id="SSF100966">
    <property type="entry name" value="Translation initiation factor 2 beta, aIF2beta, N-terminal domain"/>
    <property type="match status" value="1"/>
</dbReference>
<dbReference type="EMBL" id="MTKT01001080">
    <property type="protein sequence ID" value="OWM86916.1"/>
    <property type="molecule type" value="Genomic_DNA"/>
</dbReference>
<evidence type="ECO:0000313" key="8">
    <source>
        <dbReference type="EMBL" id="OWM86916.1"/>
    </source>
</evidence>
<organism evidence="8 9">
    <name type="scientific">Punica granatum</name>
    <name type="common">Pomegranate</name>
    <dbReference type="NCBI Taxonomy" id="22663"/>
    <lineage>
        <taxon>Eukaryota</taxon>
        <taxon>Viridiplantae</taxon>
        <taxon>Streptophyta</taxon>
        <taxon>Embryophyta</taxon>
        <taxon>Tracheophyta</taxon>
        <taxon>Spermatophyta</taxon>
        <taxon>Magnoliopsida</taxon>
        <taxon>eudicotyledons</taxon>
        <taxon>Gunneridae</taxon>
        <taxon>Pentapetalae</taxon>
        <taxon>rosids</taxon>
        <taxon>malvids</taxon>
        <taxon>Myrtales</taxon>
        <taxon>Lythraceae</taxon>
        <taxon>Punica</taxon>
    </lineage>
</organism>
<dbReference type="GO" id="GO:0003729">
    <property type="term" value="F:mRNA binding"/>
    <property type="evidence" value="ECO:0007669"/>
    <property type="project" value="TreeGrafter"/>
</dbReference>
<dbReference type="SMART" id="SM00653">
    <property type="entry name" value="eIF2B_5"/>
    <property type="match status" value="1"/>
</dbReference>
<dbReference type="Pfam" id="PF08544">
    <property type="entry name" value="GHMP_kinases_C"/>
    <property type="match status" value="1"/>
</dbReference>
<dbReference type="InterPro" id="IPR045196">
    <property type="entry name" value="IF2/IF5"/>
</dbReference>
<protein>
    <recommendedName>
        <fullName evidence="6">Eukaryotic translation initiation factor 2 subunit beta</fullName>
    </recommendedName>
</protein>
<evidence type="ECO:0000256" key="5">
    <source>
        <dbReference type="ARBA" id="ARBA00063900"/>
    </source>
</evidence>
<name>A0A218XQH7_PUNGR</name>
<feature type="domain" description="Translation initiation factor IF2/IF5" evidence="7">
    <location>
        <begin position="321"/>
        <end position="430"/>
    </location>
</feature>
<dbReference type="SUPFAM" id="SSF55060">
    <property type="entry name" value="GHMP Kinase, C-terminal domain"/>
    <property type="match status" value="1"/>
</dbReference>
<dbReference type="Gene3D" id="3.30.30.170">
    <property type="match status" value="1"/>
</dbReference>
<comment type="similarity">
    <text evidence="1">Belongs to the eIF-2-beta/eIF-5 family.</text>
</comment>
<dbReference type="AlphaFoldDB" id="A0A218XQH7"/>
<dbReference type="InterPro" id="IPR016189">
    <property type="entry name" value="Transl_init_fac_IF2/IF5_N"/>
</dbReference>
<dbReference type="SUPFAM" id="SSF75689">
    <property type="entry name" value="Zinc-binding domain of translation initiation factor 2 beta"/>
    <property type="match status" value="1"/>
</dbReference>
<evidence type="ECO:0000259" key="7">
    <source>
        <dbReference type="SMART" id="SM00653"/>
    </source>
</evidence>
<dbReference type="Gene3D" id="3.30.70.890">
    <property type="entry name" value="GHMP kinase, C-terminal domain"/>
    <property type="match status" value="1"/>
</dbReference>